<proteinExistence type="predicted"/>
<dbReference type="Proteomes" id="UP000757232">
    <property type="component" value="Unassembled WGS sequence"/>
</dbReference>
<sequence length="97" mass="10670">MGLIIRAMAKKLAANNSGSEVSKSVTEDEGLNVVDRKNTAVNVDTERGVSGNRVSANEGDMEANEVLNPKIHIERVNPHSPASFYQPRIEYYHASSW</sequence>
<accession>A0A9Q5I239</accession>
<reference evidence="1" key="1">
    <citation type="submission" date="2016-06" db="EMBL/GenBank/DDBJ databases">
        <title>Draft Genome sequence of the fungus Inonotus baumii.</title>
        <authorList>
            <person name="Zhu H."/>
            <person name="Lin W."/>
        </authorList>
    </citation>
    <scope>NUCLEOTIDE SEQUENCE</scope>
    <source>
        <strain evidence="1">821</strain>
    </source>
</reference>
<keyword evidence="2" id="KW-1185">Reference proteome</keyword>
<organism evidence="1 2">
    <name type="scientific">Sanghuangporus baumii</name>
    <name type="common">Phellinus baumii</name>
    <dbReference type="NCBI Taxonomy" id="108892"/>
    <lineage>
        <taxon>Eukaryota</taxon>
        <taxon>Fungi</taxon>
        <taxon>Dikarya</taxon>
        <taxon>Basidiomycota</taxon>
        <taxon>Agaricomycotina</taxon>
        <taxon>Agaricomycetes</taxon>
        <taxon>Hymenochaetales</taxon>
        <taxon>Hymenochaetaceae</taxon>
        <taxon>Sanghuangporus</taxon>
    </lineage>
</organism>
<gene>
    <name evidence="1" type="ORF">A7U60_g2558</name>
</gene>
<dbReference type="EMBL" id="LNZH02000138">
    <property type="protein sequence ID" value="OCB90268.1"/>
    <property type="molecule type" value="Genomic_DNA"/>
</dbReference>
<protein>
    <submittedName>
        <fullName evidence="1">Uncharacterized protein</fullName>
    </submittedName>
</protein>
<evidence type="ECO:0000313" key="2">
    <source>
        <dbReference type="Proteomes" id="UP000757232"/>
    </source>
</evidence>
<dbReference type="AlphaFoldDB" id="A0A9Q5I239"/>
<evidence type="ECO:0000313" key="1">
    <source>
        <dbReference type="EMBL" id="OCB90268.1"/>
    </source>
</evidence>
<comment type="caution">
    <text evidence="1">The sequence shown here is derived from an EMBL/GenBank/DDBJ whole genome shotgun (WGS) entry which is preliminary data.</text>
</comment>
<name>A0A9Q5I239_SANBA</name>